<sequence>MSSLQKIRQKTVEFHQLAAQPEECAVGDPLGGCRITPYGYSVMLKKLMEFAEGKIVMALEGGYNLDSIANSVLACVEVLVEEKPLSGSSEAYPFESTWRVIQAVREKLSPFWPILKFELSKKLTDGKAPPIQISCSDSDGENDICANIVSEDLEKAVQDILQPFSELRVDEVSTVSAPWRLELSKIDVWYATFGSNMCKSRFLCYIQGGQVEGMRKACAGSLDKSPPKEILWKTVPHRLFFGRDQTKTWGPGGVAFLHPESNSQNRAYMCLYRITLEQFNDVLLQENVSRFDLSSPVFDLTDLDSIMEKGKPVEVLERGWYRNVVHLGNESGIPILTMTCTLSDVESFKSGLHPLCAPAKEYADTLVRGLVGGNQFSEEEAMAYILEASTNPL</sequence>
<dbReference type="Proteomes" id="UP000823749">
    <property type="component" value="Chromosome 8"/>
</dbReference>
<evidence type="ECO:0000256" key="1">
    <source>
        <dbReference type="ARBA" id="ARBA00022491"/>
    </source>
</evidence>
<keyword evidence="1" id="KW-0678">Repressor</keyword>
<evidence type="ECO:0000313" key="5">
    <source>
        <dbReference type="Proteomes" id="UP000823749"/>
    </source>
</evidence>
<keyword evidence="5" id="KW-1185">Reference proteome</keyword>
<dbReference type="Gene3D" id="3.10.490.10">
    <property type="entry name" value="Gamma-glutamyl cyclotransferase-like"/>
    <property type="match status" value="1"/>
</dbReference>
<protein>
    <recommendedName>
        <fullName evidence="3">Histone deacetylase domain-containing protein</fullName>
    </recommendedName>
</protein>
<dbReference type="InterPro" id="IPR023696">
    <property type="entry name" value="Ureohydrolase_dom_sf"/>
</dbReference>
<evidence type="ECO:0000313" key="4">
    <source>
        <dbReference type="EMBL" id="KAG5536467.1"/>
    </source>
</evidence>
<feature type="domain" description="Histone deacetylase" evidence="3">
    <location>
        <begin position="25"/>
        <end position="79"/>
    </location>
</feature>
<evidence type="ECO:0000259" key="3">
    <source>
        <dbReference type="Pfam" id="PF00850"/>
    </source>
</evidence>
<dbReference type="Pfam" id="PF00850">
    <property type="entry name" value="Hist_deacetyl"/>
    <property type="match status" value="1"/>
</dbReference>
<dbReference type="Gene3D" id="3.40.800.20">
    <property type="entry name" value="Histone deacetylase domain"/>
    <property type="match status" value="1"/>
</dbReference>
<dbReference type="InterPro" id="IPR023801">
    <property type="entry name" value="His_deacetylse_dom"/>
</dbReference>
<gene>
    <name evidence="4" type="ORF">RHGRI_024033</name>
</gene>
<dbReference type="SUPFAM" id="SSF52768">
    <property type="entry name" value="Arginase/deacetylase"/>
    <property type="match status" value="1"/>
</dbReference>
<dbReference type="PANTHER" id="PTHR10625">
    <property type="entry name" value="HISTONE DEACETYLASE HDAC1-RELATED"/>
    <property type="match status" value="1"/>
</dbReference>
<dbReference type="EMBL" id="JACTNZ010000008">
    <property type="protein sequence ID" value="KAG5536467.1"/>
    <property type="molecule type" value="Genomic_DNA"/>
</dbReference>
<dbReference type="InterPro" id="IPR037138">
    <property type="entry name" value="His_deacetylse_dom_sf"/>
</dbReference>
<accession>A0AAV6J830</accession>
<comment type="caution">
    <text evidence="4">The sequence shown here is derived from an EMBL/GenBank/DDBJ whole genome shotgun (WGS) entry which is preliminary data.</text>
</comment>
<name>A0AAV6J830_9ERIC</name>
<dbReference type="GO" id="GO:0000118">
    <property type="term" value="C:histone deacetylase complex"/>
    <property type="evidence" value="ECO:0007669"/>
    <property type="project" value="TreeGrafter"/>
</dbReference>
<dbReference type="AlphaFoldDB" id="A0AAV6J830"/>
<dbReference type="GO" id="GO:0004407">
    <property type="term" value="F:histone deacetylase activity"/>
    <property type="evidence" value="ECO:0007669"/>
    <property type="project" value="TreeGrafter"/>
</dbReference>
<evidence type="ECO:0000256" key="2">
    <source>
        <dbReference type="ARBA" id="ARBA00022853"/>
    </source>
</evidence>
<keyword evidence="2" id="KW-0156">Chromatin regulator</keyword>
<organism evidence="4 5">
    <name type="scientific">Rhododendron griersonianum</name>
    <dbReference type="NCBI Taxonomy" id="479676"/>
    <lineage>
        <taxon>Eukaryota</taxon>
        <taxon>Viridiplantae</taxon>
        <taxon>Streptophyta</taxon>
        <taxon>Embryophyta</taxon>
        <taxon>Tracheophyta</taxon>
        <taxon>Spermatophyta</taxon>
        <taxon>Magnoliopsida</taxon>
        <taxon>eudicotyledons</taxon>
        <taxon>Gunneridae</taxon>
        <taxon>Pentapetalae</taxon>
        <taxon>asterids</taxon>
        <taxon>Ericales</taxon>
        <taxon>Ericaceae</taxon>
        <taxon>Ericoideae</taxon>
        <taxon>Rhodoreae</taxon>
        <taxon>Rhododendron</taxon>
    </lineage>
</organism>
<dbReference type="GO" id="GO:0040029">
    <property type="term" value="P:epigenetic regulation of gene expression"/>
    <property type="evidence" value="ECO:0007669"/>
    <property type="project" value="TreeGrafter"/>
</dbReference>
<reference evidence="4" key="1">
    <citation type="submission" date="2020-08" db="EMBL/GenBank/DDBJ databases">
        <title>Plant Genome Project.</title>
        <authorList>
            <person name="Zhang R.-G."/>
        </authorList>
    </citation>
    <scope>NUCLEOTIDE SEQUENCE</scope>
    <source>
        <strain evidence="4">WSP0</strain>
        <tissue evidence="4">Leaf</tissue>
    </source>
</reference>
<dbReference type="PANTHER" id="PTHR10625:SF25">
    <property type="entry name" value="HISTONE DEACETYLASE 18-RELATED"/>
    <property type="match status" value="1"/>
</dbReference>
<dbReference type="GO" id="GO:0005737">
    <property type="term" value="C:cytoplasm"/>
    <property type="evidence" value="ECO:0007669"/>
    <property type="project" value="TreeGrafter"/>
</dbReference>
<proteinExistence type="predicted"/>